<dbReference type="OrthoDB" id="291892at2"/>
<evidence type="ECO:0000313" key="3">
    <source>
        <dbReference type="EMBL" id="CEQ04521.1"/>
    </source>
</evidence>
<proteinExistence type="predicted"/>
<dbReference type="InterPro" id="IPR006976">
    <property type="entry name" value="VanZ-like"/>
</dbReference>
<dbReference type="EMBL" id="CEKZ01000003">
    <property type="protein sequence ID" value="CEQ04521.1"/>
    <property type="molecule type" value="Genomic_DNA"/>
</dbReference>
<dbReference type="NCBIfam" id="NF037970">
    <property type="entry name" value="vanZ_1"/>
    <property type="match status" value="1"/>
</dbReference>
<evidence type="ECO:0000256" key="1">
    <source>
        <dbReference type="SAM" id="Phobius"/>
    </source>
</evidence>
<feature type="domain" description="VanZ-like" evidence="2">
    <location>
        <begin position="9"/>
        <end position="141"/>
    </location>
</feature>
<dbReference type="InterPro" id="IPR016747">
    <property type="entry name" value="Phosphotransbutyrylase"/>
</dbReference>
<sequence length="154" mass="17584">MKKFKNIWVGLTIIWMGLIYYMSNQPASISSSQSGGFINMLSNLPIIGNTIKELMKIGIAEFLIRKSAHMFLYFMLAILIYMVFKNINNRKAYLYSIIGCFIYACTDEIHQLFITGRSGEFKDVLVDTLGAIIGLLLVFIINKILNLRKNKIKS</sequence>
<feature type="transmembrane region" description="Helical" evidence="1">
    <location>
        <begin position="93"/>
        <end position="113"/>
    </location>
</feature>
<dbReference type="RefSeq" id="WP_055342473.1">
    <property type="nucleotide sequence ID" value="NZ_CDNI01000003.1"/>
</dbReference>
<keyword evidence="1" id="KW-0812">Transmembrane</keyword>
<dbReference type="PIRSF" id="PIRSF019083">
    <property type="entry name" value="UCP019083_VanZ"/>
    <property type="match status" value="1"/>
</dbReference>
<feature type="transmembrane region" description="Helical" evidence="1">
    <location>
        <begin position="67"/>
        <end position="84"/>
    </location>
</feature>
<dbReference type="PANTHER" id="PTHR28008:SF1">
    <property type="entry name" value="DOMAIN PROTEIN, PUTATIVE (AFU_ORTHOLOGUE AFUA_3G10980)-RELATED"/>
    <property type="match status" value="1"/>
</dbReference>
<gene>
    <name evidence="3" type="ORF">R28058_22541</name>
</gene>
<accession>A0A0C7G9G1</accession>
<keyword evidence="1" id="KW-1133">Transmembrane helix</keyword>
<evidence type="ECO:0000313" key="4">
    <source>
        <dbReference type="Proteomes" id="UP000049127"/>
    </source>
</evidence>
<dbReference type="PANTHER" id="PTHR28008">
    <property type="entry name" value="DOMAIN PROTEIN, PUTATIVE (AFU_ORTHOLOGUE AFUA_3G10980)-RELATED"/>
    <property type="match status" value="1"/>
</dbReference>
<name>A0A0C7G9G1_PARSO</name>
<dbReference type="Proteomes" id="UP000049127">
    <property type="component" value="Unassembled WGS sequence"/>
</dbReference>
<dbReference type="Pfam" id="PF04892">
    <property type="entry name" value="VanZ"/>
    <property type="match status" value="1"/>
</dbReference>
<protein>
    <submittedName>
        <fullName evidence="3">Phosphotransbutyrylase</fullName>
    </submittedName>
</protein>
<evidence type="ECO:0000259" key="2">
    <source>
        <dbReference type="Pfam" id="PF04892"/>
    </source>
</evidence>
<keyword evidence="1" id="KW-0472">Membrane</keyword>
<reference evidence="3 4" key="1">
    <citation type="submission" date="2015-01" db="EMBL/GenBank/DDBJ databases">
        <authorList>
            <person name="Aslett A.Martin."/>
            <person name="De Silva Nishadi"/>
        </authorList>
    </citation>
    <scope>NUCLEOTIDE SEQUENCE [LARGE SCALE GENOMIC DNA]</scope>
    <source>
        <strain evidence="3 4">R28058</strain>
    </source>
</reference>
<feature type="transmembrane region" description="Helical" evidence="1">
    <location>
        <begin position="7"/>
        <end position="23"/>
    </location>
</feature>
<dbReference type="AlphaFoldDB" id="A0A0C7G9G1"/>
<feature type="transmembrane region" description="Helical" evidence="1">
    <location>
        <begin position="125"/>
        <end position="145"/>
    </location>
</feature>
<organism evidence="3 4">
    <name type="scientific">Paraclostridium sordellii</name>
    <name type="common">Clostridium sordellii</name>
    <dbReference type="NCBI Taxonomy" id="1505"/>
    <lineage>
        <taxon>Bacteria</taxon>
        <taxon>Bacillati</taxon>
        <taxon>Bacillota</taxon>
        <taxon>Clostridia</taxon>
        <taxon>Peptostreptococcales</taxon>
        <taxon>Peptostreptococcaceae</taxon>
        <taxon>Paraclostridium</taxon>
    </lineage>
</organism>